<sequence>MLLARVPLFWLHPIADPVVDSTLWRHVRLSIMPSWSFKIAQQAHGHTVLGFAGSKTCLETPGPGAYSPYPFMNPTVHRTTSGRHFPDRAPGFRNVVDRMPAAWRPEPMSLSRPQSEQPLVHYASATFWAWPEQRRRTAAALRHERQMNDLTSKSTGASSKEDSGAADWHEDLMHQGNNVPRESRDPAWGSLGRSRSASALRSL</sequence>
<dbReference type="OrthoDB" id="410255at2759"/>
<accession>A0A1Q9DPW2</accession>
<name>A0A1Q9DPW2_SYMMI</name>
<evidence type="ECO:0000313" key="2">
    <source>
        <dbReference type="EMBL" id="OLP97197.1"/>
    </source>
</evidence>
<evidence type="ECO:0000313" key="3">
    <source>
        <dbReference type="Proteomes" id="UP000186817"/>
    </source>
</evidence>
<dbReference type="AlphaFoldDB" id="A0A1Q9DPW2"/>
<feature type="compositionally biased region" description="Basic and acidic residues" evidence="1">
    <location>
        <begin position="159"/>
        <end position="173"/>
    </location>
</feature>
<keyword evidence="3" id="KW-1185">Reference proteome</keyword>
<evidence type="ECO:0000256" key="1">
    <source>
        <dbReference type="SAM" id="MobiDB-lite"/>
    </source>
</evidence>
<comment type="caution">
    <text evidence="2">The sequence shown here is derived from an EMBL/GenBank/DDBJ whole genome shotgun (WGS) entry which is preliminary data.</text>
</comment>
<gene>
    <name evidence="2" type="ORF">AK812_SmicGene20541</name>
</gene>
<dbReference type="Proteomes" id="UP000186817">
    <property type="component" value="Unassembled WGS sequence"/>
</dbReference>
<reference evidence="2 3" key="1">
    <citation type="submission" date="2016-02" db="EMBL/GenBank/DDBJ databases">
        <title>Genome analysis of coral dinoflagellate symbionts highlights evolutionary adaptations to a symbiotic lifestyle.</title>
        <authorList>
            <person name="Aranda M."/>
            <person name="Li Y."/>
            <person name="Liew Y.J."/>
            <person name="Baumgarten S."/>
            <person name="Simakov O."/>
            <person name="Wilson M."/>
            <person name="Piel J."/>
            <person name="Ashoor H."/>
            <person name="Bougouffa S."/>
            <person name="Bajic V.B."/>
            <person name="Ryu T."/>
            <person name="Ravasi T."/>
            <person name="Bayer T."/>
            <person name="Micklem G."/>
            <person name="Kim H."/>
            <person name="Bhak J."/>
            <person name="Lajeunesse T.C."/>
            <person name="Voolstra C.R."/>
        </authorList>
    </citation>
    <scope>NUCLEOTIDE SEQUENCE [LARGE SCALE GENOMIC DNA]</scope>
    <source>
        <strain evidence="2 3">CCMP2467</strain>
    </source>
</reference>
<feature type="compositionally biased region" description="Low complexity" evidence="1">
    <location>
        <begin position="189"/>
        <end position="203"/>
    </location>
</feature>
<organism evidence="2 3">
    <name type="scientific">Symbiodinium microadriaticum</name>
    <name type="common">Dinoflagellate</name>
    <name type="synonym">Zooxanthella microadriatica</name>
    <dbReference type="NCBI Taxonomy" id="2951"/>
    <lineage>
        <taxon>Eukaryota</taxon>
        <taxon>Sar</taxon>
        <taxon>Alveolata</taxon>
        <taxon>Dinophyceae</taxon>
        <taxon>Suessiales</taxon>
        <taxon>Symbiodiniaceae</taxon>
        <taxon>Symbiodinium</taxon>
    </lineage>
</organism>
<dbReference type="EMBL" id="LSRX01000443">
    <property type="protein sequence ID" value="OLP97197.1"/>
    <property type="molecule type" value="Genomic_DNA"/>
</dbReference>
<feature type="compositionally biased region" description="Polar residues" evidence="1">
    <location>
        <begin position="148"/>
        <end position="158"/>
    </location>
</feature>
<feature type="region of interest" description="Disordered" evidence="1">
    <location>
        <begin position="143"/>
        <end position="203"/>
    </location>
</feature>
<protein>
    <submittedName>
        <fullName evidence="2">Uncharacterized protein</fullName>
    </submittedName>
</protein>
<proteinExistence type="predicted"/>